<feature type="region of interest" description="Disordered" evidence="1">
    <location>
        <begin position="10"/>
        <end position="33"/>
    </location>
</feature>
<sequence>EKFSPDLKLYILQDQKNQDRTSPRFSQKKKMYP</sequence>
<evidence type="ECO:0000313" key="2">
    <source>
        <dbReference type="EMBL" id="GAJ19907.1"/>
    </source>
</evidence>
<feature type="non-terminal residue" evidence="2">
    <location>
        <position position="1"/>
    </location>
</feature>
<reference evidence="2" key="1">
    <citation type="journal article" date="2014" name="Front. Microbiol.">
        <title>High frequency of phylogenetically diverse reductive dehalogenase-homologous genes in deep subseafloor sedimentary metagenomes.</title>
        <authorList>
            <person name="Kawai M."/>
            <person name="Futagami T."/>
            <person name="Toyoda A."/>
            <person name="Takaki Y."/>
            <person name="Nishi S."/>
            <person name="Hori S."/>
            <person name="Arai W."/>
            <person name="Tsubouchi T."/>
            <person name="Morono Y."/>
            <person name="Uchiyama I."/>
            <person name="Ito T."/>
            <person name="Fujiyama A."/>
            <person name="Inagaki F."/>
            <person name="Takami H."/>
        </authorList>
    </citation>
    <scope>NUCLEOTIDE SEQUENCE</scope>
    <source>
        <strain evidence="2">Expedition CK06-06</strain>
    </source>
</reference>
<dbReference type="EMBL" id="BARW01043432">
    <property type="protein sequence ID" value="GAJ19907.1"/>
    <property type="molecule type" value="Genomic_DNA"/>
</dbReference>
<accession>X1VKZ7</accession>
<name>X1VKZ7_9ZZZZ</name>
<proteinExistence type="predicted"/>
<evidence type="ECO:0000256" key="1">
    <source>
        <dbReference type="SAM" id="MobiDB-lite"/>
    </source>
</evidence>
<comment type="caution">
    <text evidence="2">The sequence shown here is derived from an EMBL/GenBank/DDBJ whole genome shotgun (WGS) entry which is preliminary data.</text>
</comment>
<protein>
    <submittedName>
        <fullName evidence="2">Uncharacterized protein</fullName>
    </submittedName>
</protein>
<feature type="non-terminal residue" evidence="2">
    <location>
        <position position="33"/>
    </location>
</feature>
<organism evidence="2">
    <name type="scientific">marine sediment metagenome</name>
    <dbReference type="NCBI Taxonomy" id="412755"/>
    <lineage>
        <taxon>unclassified sequences</taxon>
        <taxon>metagenomes</taxon>
        <taxon>ecological metagenomes</taxon>
    </lineage>
</organism>
<gene>
    <name evidence="2" type="ORF">S12H4_63614</name>
</gene>
<dbReference type="AlphaFoldDB" id="X1VKZ7"/>